<dbReference type="GO" id="GO:0004174">
    <property type="term" value="F:electron-transferring-flavoprotein dehydrogenase activity"/>
    <property type="evidence" value="ECO:0007669"/>
    <property type="project" value="TreeGrafter"/>
</dbReference>
<name>A0A409Y5S0_9AGAR</name>
<dbReference type="AlphaFoldDB" id="A0A409Y5S0"/>
<organism evidence="6 7">
    <name type="scientific">Gymnopilus dilepis</name>
    <dbReference type="NCBI Taxonomy" id="231916"/>
    <lineage>
        <taxon>Eukaryota</taxon>
        <taxon>Fungi</taxon>
        <taxon>Dikarya</taxon>
        <taxon>Basidiomycota</taxon>
        <taxon>Agaricomycotina</taxon>
        <taxon>Agaricomycetes</taxon>
        <taxon>Agaricomycetidae</taxon>
        <taxon>Agaricales</taxon>
        <taxon>Agaricineae</taxon>
        <taxon>Hymenogastraceae</taxon>
        <taxon>Gymnopilus</taxon>
    </lineage>
</organism>
<keyword evidence="7" id="KW-1185">Reference proteome</keyword>
<comment type="similarity">
    <text evidence="1">Belongs to the FAD-dependent oxidoreductase family.</text>
</comment>
<dbReference type="PRINTS" id="PR00368">
    <property type="entry name" value="FADPNR"/>
</dbReference>
<evidence type="ECO:0000256" key="1">
    <source>
        <dbReference type="ARBA" id="ARBA00006442"/>
    </source>
</evidence>
<comment type="caution">
    <text evidence="6">The sequence shown here is derived from an EMBL/GenBank/DDBJ whole genome shotgun (WGS) entry which is preliminary data.</text>
</comment>
<evidence type="ECO:0000256" key="2">
    <source>
        <dbReference type="ARBA" id="ARBA00022630"/>
    </source>
</evidence>
<dbReference type="OrthoDB" id="202203at2759"/>
<feature type="domain" description="FAD/NAD(P)-binding" evidence="5">
    <location>
        <begin position="7"/>
        <end position="308"/>
    </location>
</feature>
<proteinExistence type="inferred from homology"/>
<dbReference type="PANTHER" id="PTHR43735">
    <property type="entry name" value="APOPTOSIS-INDUCING FACTOR 1"/>
    <property type="match status" value="1"/>
</dbReference>
<evidence type="ECO:0000313" key="7">
    <source>
        <dbReference type="Proteomes" id="UP000284706"/>
    </source>
</evidence>
<reference evidence="6 7" key="1">
    <citation type="journal article" date="2018" name="Evol. Lett.">
        <title>Horizontal gene cluster transfer increased hallucinogenic mushroom diversity.</title>
        <authorList>
            <person name="Reynolds H.T."/>
            <person name="Vijayakumar V."/>
            <person name="Gluck-Thaler E."/>
            <person name="Korotkin H.B."/>
            <person name="Matheny P.B."/>
            <person name="Slot J.C."/>
        </authorList>
    </citation>
    <scope>NUCLEOTIDE SEQUENCE [LARGE SCALE GENOMIC DNA]</scope>
    <source>
        <strain evidence="6 7">SRW20</strain>
    </source>
</reference>
<evidence type="ECO:0000313" key="6">
    <source>
        <dbReference type="EMBL" id="PPQ98319.1"/>
    </source>
</evidence>
<sequence>MSSDTQNIVIVGAGFAGLNTFNFLHAKLSKLPDSRRPTLTLITPKPFFTHLPALLRTAVTSEGRLEDQILMPLTPPRFTDPHNKLIHASVTEVVDDDENGKGQRYVVLDTGARVEFSVLVVAPGSVWEGPLDFKGLNTKEEVVGRFEEWRGKFRKAKDIVLVGGGSIGAELAGEIKDLDPTKNVTIIHAKPLLFNEAYPDKYRKRAAKGFADRGVNLILDDYVDDVEIQEDGTVHTRSGKKVKADLVVPTRGPSPNTSFLASLSSASSPVLTKTGYVNVSSTLQLPSHPRIFAAGDIISWPEQKQAAKARNHAGVVAHNVLVLLGLEKKAMKEYKTGPEMILVTNGKNGGSGYADILWGIIFGNFFARLLKSKGLIIGMMKSALQL</sequence>
<dbReference type="SUPFAM" id="SSF51905">
    <property type="entry name" value="FAD/NAD(P)-binding domain"/>
    <property type="match status" value="1"/>
</dbReference>
<dbReference type="GO" id="GO:0005737">
    <property type="term" value="C:cytoplasm"/>
    <property type="evidence" value="ECO:0007669"/>
    <property type="project" value="TreeGrafter"/>
</dbReference>
<dbReference type="EMBL" id="NHYE01001119">
    <property type="protein sequence ID" value="PPQ98319.1"/>
    <property type="molecule type" value="Genomic_DNA"/>
</dbReference>
<dbReference type="InterPro" id="IPR023753">
    <property type="entry name" value="FAD/NAD-binding_dom"/>
</dbReference>
<dbReference type="Proteomes" id="UP000284706">
    <property type="component" value="Unassembled WGS sequence"/>
</dbReference>
<dbReference type="GO" id="GO:0050660">
    <property type="term" value="F:flavin adenine dinucleotide binding"/>
    <property type="evidence" value="ECO:0007669"/>
    <property type="project" value="TreeGrafter"/>
</dbReference>
<evidence type="ECO:0000256" key="4">
    <source>
        <dbReference type="ARBA" id="ARBA00023002"/>
    </source>
</evidence>
<dbReference type="Pfam" id="PF07992">
    <property type="entry name" value="Pyr_redox_2"/>
    <property type="match status" value="1"/>
</dbReference>
<evidence type="ECO:0000259" key="5">
    <source>
        <dbReference type="Pfam" id="PF07992"/>
    </source>
</evidence>
<keyword evidence="4" id="KW-0560">Oxidoreductase</keyword>
<dbReference type="InterPro" id="IPR036188">
    <property type="entry name" value="FAD/NAD-bd_sf"/>
</dbReference>
<protein>
    <recommendedName>
        <fullName evidence="5">FAD/NAD(P)-binding domain-containing protein</fullName>
    </recommendedName>
</protein>
<accession>A0A409Y5S0</accession>
<gene>
    <name evidence="6" type="ORF">CVT26_013638</name>
</gene>
<dbReference type="PANTHER" id="PTHR43735:SF3">
    <property type="entry name" value="FERROPTOSIS SUPPRESSOR PROTEIN 1"/>
    <property type="match status" value="1"/>
</dbReference>
<dbReference type="InParanoid" id="A0A409Y5S0"/>
<dbReference type="PRINTS" id="PR00469">
    <property type="entry name" value="PNDRDTASEII"/>
</dbReference>
<dbReference type="Gene3D" id="3.50.50.100">
    <property type="match status" value="1"/>
</dbReference>
<keyword evidence="2" id="KW-0285">Flavoprotein</keyword>
<dbReference type="STRING" id="231916.A0A409Y5S0"/>
<evidence type="ECO:0000256" key="3">
    <source>
        <dbReference type="ARBA" id="ARBA00022827"/>
    </source>
</evidence>
<keyword evidence="3" id="KW-0274">FAD</keyword>